<evidence type="ECO:0000313" key="2">
    <source>
        <dbReference type="Proteomes" id="UP000467841"/>
    </source>
</evidence>
<dbReference type="EMBL" id="CACVBM020001111">
    <property type="protein sequence ID" value="CAA7031757.1"/>
    <property type="molecule type" value="Genomic_DNA"/>
</dbReference>
<keyword evidence="2" id="KW-1185">Reference proteome</keyword>
<dbReference type="Proteomes" id="UP000467841">
    <property type="component" value="Unassembled WGS sequence"/>
</dbReference>
<protein>
    <submittedName>
        <fullName evidence="1">Uncharacterized protein</fullName>
    </submittedName>
</protein>
<proteinExistence type="predicted"/>
<comment type="caution">
    <text evidence="1">The sequence shown here is derived from an EMBL/GenBank/DDBJ whole genome shotgun (WGS) entry which is preliminary data.</text>
</comment>
<gene>
    <name evidence="1" type="ORF">MERR_LOCUS18992</name>
</gene>
<dbReference type="AlphaFoldDB" id="A0A6D2J3L8"/>
<name>A0A6D2J3L8_9BRAS</name>
<accession>A0A6D2J3L8</accession>
<reference evidence="1" key="1">
    <citation type="submission" date="2020-01" db="EMBL/GenBank/DDBJ databases">
        <authorList>
            <person name="Mishra B."/>
        </authorList>
    </citation>
    <scope>NUCLEOTIDE SEQUENCE [LARGE SCALE GENOMIC DNA]</scope>
</reference>
<evidence type="ECO:0000313" key="1">
    <source>
        <dbReference type="EMBL" id="CAA7031757.1"/>
    </source>
</evidence>
<organism evidence="1 2">
    <name type="scientific">Microthlaspi erraticum</name>
    <dbReference type="NCBI Taxonomy" id="1685480"/>
    <lineage>
        <taxon>Eukaryota</taxon>
        <taxon>Viridiplantae</taxon>
        <taxon>Streptophyta</taxon>
        <taxon>Embryophyta</taxon>
        <taxon>Tracheophyta</taxon>
        <taxon>Spermatophyta</taxon>
        <taxon>Magnoliopsida</taxon>
        <taxon>eudicotyledons</taxon>
        <taxon>Gunneridae</taxon>
        <taxon>Pentapetalae</taxon>
        <taxon>rosids</taxon>
        <taxon>malvids</taxon>
        <taxon>Brassicales</taxon>
        <taxon>Brassicaceae</taxon>
        <taxon>Coluteocarpeae</taxon>
        <taxon>Microthlaspi</taxon>
    </lineage>
</organism>
<sequence length="70" mass="8346">MDQIDIKISEPHNFERRFCYLSGSHLECIEVMYLDVATFGGFDLLMYVYCPVLKLLLRFSNQLMYVDMRL</sequence>